<dbReference type="InterPro" id="IPR016292">
    <property type="entry name" value="Epoxide_hydrolase"/>
</dbReference>
<feature type="active site" description="Proton donor" evidence="3">
    <location>
        <position position="317"/>
    </location>
</feature>
<evidence type="ECO:0000313" key="5">
    <source>
        <dbReference type="EMBL" id="KXT08432.1"/>
    </source>
</evidence>
<dbReference type="Gene3D" id="3.40.50.1820">
    <property type="entry name" value="alpha/beta hydrolase"/>
    <property type="match status" value="1"/>
</dbReference>
<dbReference type="InterPro" id="IPR000639">
    <property type="entry name" value="Epox_hydrolase-like"/>
</dbReference>
<evidence type="ECO:0000256" key="3">
    <source>
        <dbReference type="PIRSR" id="PIRSR001112-1"/>
    </source>
</evidence>
<dbReference type="InterPro" id="IPR029058">
    <property type="entry name" value="AB_hydrolase_fold"/>
</dbReference>
<feature type="active site" description="Nucleophile" evidence="3">
    <location>
        <position position="193"/>
    </location>
</feature>
<feature type="active site" description="Proton acceptor" evidence="3">
    <location>
        <position position="375"/>
    </location>
</feature>
<keyword evidence="2" id="KW-0378">Hydrolase</keyword>
<evidence type="ECO:0000313" key="6">
    <source>
        <dbReference type="Proteomes" id="UP000073492"/>
    </source>
</evidence>
<dbReference type="Pfam" id="PF06441">
    <property type="entry name" value="EHN"/>
    <property type="match status" value="1"/>
</dbReference>
<dbReference type="PANTHER" id="PTHR21661:SF79">
    <property type="entry name" value="EPOXIDE HYDROLASE"/>
    <property type="match status" value="1"/>
</dbReference>
<feature type="domain" description="Epoxide hydrolase N-terminal" evidence="4">
    <location>
        <begin position="21"/>
        <end position="127"/>
    </location>
</feature>
<dbReference type="OrthoDB" id="7130006at2759"/>
<protein>
    <recommendedName>
        <fullName evidence="4">Epoxide hydrolase N-terminal domain-containing protein</fullName>
    </recommendedName>
</protein>
<dbReference type="InterPro" id="IPR010497">
    <property type="entry name" value="Epoxide_hydro_N"/>
</dbReference>
<organism evidence="5 6">
    <name type="scientific">Pseudocercospora musae</name>
    <dbReference type="NCBI Taxonomy" id="113226"/>
    <lineage>
        <taxon>Eukaryota</taxon>
        <taxon>Fungi</taxon>
        <taxon>Dikarya</taxon>
        <taxon>Ascomycota</taxon>
        <taxon>Pezizomycotina</taxon>
        <taxon>Dothideomycetes</taxon>
        <taxon>Dothideomycetidae</taxon>
        <taxon>Mycosphaerellales</taxon>
        <taxon>Mycosphaerellaceae</taxon>
        <taxon>Pseudocercospora</taxon>
    </lineage>
</organism>
<sequence length="400" mass="46753">MLNVTRSIDRPLKTMSSDEIIPFNVDIPQAEVDRLKRKLKDTRLPPREIVPDAGSKYGPTYEWCKTLNEAWTNDFDWYEHQDIINSAPHYTTHVEHVKIHFVHARSKRSDAIPLIMVHGWPGSFYEFSRIWNRLADPEDRSQPAFHVVVLSMPGYGFSSWPPKAGWTLQDNARIFNTLMHRLNYPQYYIQAGDWAHWIGRELGSKYTDSCKLIHFNFAPSPLPEGVDYTQREQEVQSRVDDWLENHMGYAICMRTRPHTIGFGFNDNPMGILTWVGEKYNEAADPRKAKDRDWIQKILATASIYYFTDTIMPSMLCYYENVRHEKFASFAMEEHNRITVPFGYTSFYWDTEPSSKRAVERTGNLVFYRERNDGGHYAALEDPEGIIEDVRELAAKHWPKS</sequence>
<gene>
    <name evidence="5" type="ORF">AC579_5877</name>
</gene>
<dbReference type="STRING" id="113226.A0A139I1G1"/>
<comment type="caution">
    <text evidence="5">The sequence shown here is derived from an EMBL/GenBank/DDBJ whole genome shotgun (WGS) entry which is preliminary data.</text>
</comment>
<dbReference type="PIRSF" id="PIRSF001112">
    <property type="entry name" value="Epoxide_hydrolase"/>
    <property type="match status" value="1"/>
</dbReference>
<evidence type="ECO:0000259" key="4">
    <source>
        <dbReference type="Pfam" id="PF06441"/>
    </source>
</evidence>
<dbReference type="SUPFAM" id="SSF53474">
    <property type="entry name" value="alpha/beta-Hydrolases"/>
    <property type="match status" value="1"/>
</dbReference>
<dbReference type="Proteomes" id="UP000073492">
    <property type="component" value="Unassembled WGS sequence"/>
</dbReference>
<dbReference type="PRINTS" id="PR00412">
    <property type="entry name" value="EPOXHYDRLASE"/>
</dbReference>
<comment type="similarity">
    <text evidence="1">Belongs to the peptidase S33 family.</text>
</comment>
<dbReference type="PANTHER" id="PTHR21661">
    <property type="entry name" value="EPOXIDE HYDROLASE 1-RELATED"/>
    <property type="match status" value="1"/>
</dbReference>
<proteinExistence type="inferred from homology"/>
<evidence type="ECO:0000256" key="1">
    <source>
        <dbReference type="ARBA" id="ARBA00010088"/>
    </source>
</evidence>
<keyword evidence="6" id="KW-1185">Reference proteome</keyword>
<dbReference type="EMBL" id="LFZO01000448">
    <property type="protein sequence ID" value="KXT08432.1"/>
    <property type="molecule type" value="Genomic_DNA"/>
</dbReference>
<reference evidence="5 6" key="1">
    <citation type="submission" date="2015-07" db="EMBL/GenBank/DDBJ databases">
        <title>Comparative genomics of the Sigatoka disease complex on banana suggests a link between parallel evolutionary changes in Pseudocercospora fijiensis and Pseudocercospora eumusae and increased virulence on the banana host.</title>
        <authorList>
            <person name="Chang T.-C."/>
            <person name="Salvucci A."/>
            <person name="Crous P.W."/>
            <person name="Stergiopoulos I."/>
        </authorList>
    </citation>
    <scope>NUCLEOTIDE SEQUENCE [LARGE SCALE GENOMIC DNA]</scope>
    <source>
        <strain evidence="5 6">CBS 116634</strain>
    </source>
</reference>
<dbReference type="GO" id="GO:0097176">
    <property type="term" value="P:epoxide metabolic process"/>
    <property type="evidence" value="ECO:0007669"/>
    <property type="project" value="TreeGrafter"/>
</dbReference>
<dbReference type="GO" id="GO:0004301">
    <property type="term" value="F:epoxide hydrolase activity"/>
    <property type="evidence" value="ECO:0007669"/>
    <property type="project" value="TreeGrafter"/>
</dbReference>
<name>A0A139I1G1_9PEZI</name>
<dbReference type="AlphaFoldDB" id="A0A139I1G1"/>
<evidence type="ECO:0000256" key="2">
    <source>
        <dbReference type="ARBA" id="ARBA00022801"/>
    </source>
</evidence>
<accession>A0A139I1G1</accession>